<dbReference type="EMBL" id="GL377578">
    <property type="protein sequence ID" value="EFJ29184.1"/>
    <property type="molecule type" value="Genomic_DNA"/>
</dbReference>
<dbReference type="KEGG" id="smo:SELMODRAFT_92182"/>
<comment type="similarity">
    <text evidence="1">Belongs to the 'GDSL' lipolytic enzyme family.</text>
</comment>
<keyword evidence="2" id="KW-0378">Hydrolase</keyword>
<dbReference type="Proteomes" id="UP000001514">
    <property type="component" value="Unassembled WGS sequence"/>
</dbReference>
<keyword evidence="4" id="KW-0732">Signal</keyword>
<dbReference type="SUPFAM" id="SSF52266">
    <property type="entry name" value="SGNH hydrolase"/>
    <property type="match status" value="1"/>
</dbReference>
<reference evidence="5 6" key="1">
    <citation type="journal article" date="2011" name="Science">
        <title>The Selaginella genome identifies genetic changes associated with the evolution of vascular plants.</title>
        <authorList>
            <person name="Banks J.A."/>
            <person name="Nishiyama T."/>
            <person name="Hasebe M."/>
            <person name="Bowman J.L."/>
            <person name="Gribskov M."/>
            <person name="dePamphilis C."/>
            <person name="Albert V.A."/>
            <person name="Aono N."/>
            <person name="Aoyama T."/>
            <person name="Ambrose B.A."/>
            <person name="Ashton N.W."/>
            <person name="Axtell M.J."/>
            <person name="Barker E."/>
            <person name="Barker M.S."/>
            <person name="Bennetzen J.L."/>
            <person name="Bonawitz N.D."/>
            <person name="Chapple C."/>
            <person name="Cheng C."/>
            <person name="Correa L.G."/>
            <person name="Dacre M."/>
            <person name="DeBarry J."/>
            <person name="Dreyer I."/>
            <person name="Elias M."/>
            <person name="Engstrom E.M."/>
            <person name="Estelle M."/>
            <person name="Feng L."/>
            <person name="Finet C."/>
            <person name="Floyd S.K."/>
            <person name="Frommer W.B."/>
            <person name="Fujita T."/>
            <person name="Gramzow L."/>
            <person name="Gutensohn M."/>
            <person name="Harholt J."/>
            <person name="Hattori M."/>
            <person name="Heyl A."/>
            <person name="Hirai T."/>
            <person name="Hiwatashi Y."/>
            <person name="Ishikawa M."/>
            <person name="Iwata M."/>
            <person name="Karol K.G."/>
            <person name="Koehler B."/>
            <person name="Kolukisaoglu U."/>
            <person name="Kubo M."/>
            <person name="Kurata T."/>
            <person name="Lalonde S."/>
            <person name="Li K."/>
            <person name="Li Y."/>
            <person name="Litt A."/>
            <person name="Lyons E."/>
            <person name="Manning G."/>
            <person name="Maruyama T."/>
            <person name="Michael T.P."/>
            <person name="Mikami K."/>
            <person name="Miyazaki S."/>
            <person name="Morinaga S."/>
            <person name="Murata T."/>
            <person name="Mueller-Roeber B."/>
            <person name="Nelson D.R."/>
            <person name="Obara M."/>
            <person name="Oguri Y."/>
            <person name="Olmstead R.G."/>
            <person name="Onodera N."/>
            <person name="Petersen B.L."/>
            <person name="Pils B."/>
            <person name="Prigge M."/>
            <person name="Rensing S.A."/>
            <person name="Riano-Pachon D.M."/>
            <person name="Roberts A.W."/>
            <person name="Sato Y."/>
            <person name="Scheller H.V."/>
            <person name="Schulz B."/>
            <person name="Schulz C."/>
            <person name="Shakirov E.V."/>
            <person name="Shibagaki N."/>
            <person name="Shinohara N."/>
            <person name="Shippen D.E."/>
            <person name="Soerensen I."/>
            <person name="Sotooka R."/>
            <person name="Sugimoto N."/>
            <person name="Sugita M."/>
            <person name="Sumikawa N."/>
            <person name="Tanurdzic M."/>
            <person name="Theissen G."/>
            <person name="Ulvskov P."/>
            <person name="Wakazuki S."/>
            <person name="Weng J.K."/>
            <person name="Willats W.W."/>
            <person name="Wipf D."/>
            <person name="Wolf P.G."/>
            <person name="Yang L."/>
            <person name="Zimmer A.D."/>
            <person name="Zhu Q."/>
            <person name="Mitros T."/>
            <person name="Hellsten U."/>
            <person name="Loque D."/>
            <person name="Otillar R."/>
            <person name="Salamov A."/>
            <person name="Schmutz J."/>
            <person name="Shapiro H."/>
            <person name="Lindquist E."/>
            <person name="Lucas S."/>
            <person name="Rokhsar D."/>
            <person name="Grigoriev I.V."/>
        </authorList>
    </citation>
    <scope>NUCLEOTIDE SEQUENCE [LARGE SCALE GENOMIC DNA]</scope>
</reference>
<dbReference type="PANTHER" id="PTHR45648:SF139">
    <property type="entry name" value="GDSL ESTERASE_LIPASE"/>
    <property type="match status" value="1"/>
</dbReference>
<protein>
    <recommendedName>
        <fullName evidence="7">SGNH hydrolase-type esterase domain-containing protein</fullName>
    </recommendedName>
</protein>
<accession>D8RFU6</accession>
<dbReference type="HOGENOM" id="CLU_015101_0_2_1"/>
<dbReference type="OrthoDB" id="1600564at2759"/>
<feature type="chain" id="PRO_5003121779" description="SGNH hydrolase-type esterase domain-containing protein" evidence="4">
    <location>
        <begin position="21"/>
        <end position="394"/>
    </location>
</feature>
<dbReference type="InParanoid" id="D8RFU6"/>
<feature type="compositionally biased region" description="Basic residues" evidence="3">
    <location>
        <begin position="25"/>
        <end position="49"/>
    </location>
</feature>
<dbReference type="PANTHER" id="PTHR45648">
    <property type="entry name" value="GDSL LIPASE/ACYLHYDROLASE FAMILY PROTEIN (AFU_ORTHOLOGUE AFUA_4G14700)"/>
    <property type="match status" value="1"/>
</dbReference>
<sequence length="394" mass="42206">MKKLVVLILIALCLSSFCDARKAHNGRKSRHHHRGHGSRLVGHHHHHHPPPSPAPSPSQAPPPGPPCKNASAGVQGLFVFGDSIVDPGNNNNRNTPAKANHLPYGFKWTGHEASGRFCDGKLAVDLVAEHLGLPYPPPYSSDASAAAQGMNFGSASSGILTSTGQVCKSIVIFSIAVEHWWFSWQGSILTLPDQVDLFTQVAKGLSADVISNSIYYISTGNNDMMSISSTASIISQFQTQLERLYNAGARKFVVVGILDVGCVPATQVNDKCTDLGKSMTQKFNSQLQAMLQSMQQAHQGFTPVYANAASIMEEAIADPSSVGLSNVHQGCCPGTGNSMQWCYANAPHCANSGEYMFWDLVHPTEAFNTIAAQRWYNGGAEYVTPMSISALAAA</sequence>
<dbReference type="Gene3D" id="3.40.50.1110">
    <property type="entry name" value="SGNH hydrolase"/>
    <property type="match status" value="1"/>
</dbReference>
<feature type="compositionally biased region" description="Pro residues" evidence="3">
    <location>
        <begin position="50"/>
        <end position="66"/>
    </location>
</feature>
<dbReference type="Pfam" id="PF00657">
    <property type="entry name" value="Lipase_GDSL"/>
    <property type="match status" value="1"/>
</dbReference>
<gene>
    <name evidence="5" type="ORF">SELMODRAFT_92182</name>
</gene>
<organism evidence="6">
    <name type="scientific">Selaginella moellendorffii</name>
    <name type="common">Spikemoss</name>
    <dbReference type="NCBI Taxonomy" id="88036"/>
    <lineage>
        <taxon>Eukaryota</taxon>
        <taxon>Viridiplantae</taxon>
        <taxon>Streptophyta</taxon>
        <taxon>Embryophyta</taxon>
        <taxon>Tracheophyta</taxon>
        <taxon>Lycopodiopsida</taxon>
        <taxon>Selaginellales</taxon>
        <taxon>Selaginellaceae</taxon>
        <taxon>Selaginella</taxon>
    </lineage>
</organism>
<name>D8RFU6_SELML</name>
<keyword evidence="6" id="KW-1185">Reference proteome</keyword>
<dbReference type="OMA" id="PDGATIC"/>
<evidence type="ECO:0000256" key="1">
    <source>
        <dbReference type="ARBA" id="ARBA00008668"/>
    </source>
</evidence>
<dbReference type="InterPro" id="IPR001087">
    <property type="entry name" value="GDSL"/>
</dbReference>
<proteinExistence type="inferred from homology"/>
<evidence type="ECO:0008006" key="7">
    <source>
        <dbReference type="Google" id="ProtNLM"/>
    </source>
</evidence>
<evidence type="ECO:0000313" key="5">
    <source>
        <dbReference type="EMBL" id="EFJ29184.1"/>
    </source>
</evidence>
<dbReference type="Gramene" id="EFJ29184">
    <property type="protein sequence ID" value="EFJ29184"/>
    <property type="gene ID" value="SELMODRAFT_92182"/>
</dbReference>
<dbReference type="eggNOG" id="ENOG502QQRE">
    <property type="taxonomic scope" value="Eukaryota"/>
</dbReference>
<feature type="signal peptide" evidence="4">
    <location>
        <begin position="1"/>
        <end position="20"/>
    </location>
</feature>
<dbReference type="AlphaFoldDB" id="D8RFU6"/>
<evidence type="ECO:0000256" key="2">
    <source>
        <dbReference type="ARBA" id="ARBA00022801"/>
    </source>
</evidence>
<evidence type="ECO:0000256" key="3">
    <source>
        <dbReference type="SAM" id="MobiDB-lite"/>
    </source>
</evidence>
<dbReference type="InterPro" id="IPR036514">
    <property type="entry name" value="SGNH_hydro_sf"/>
</dbReference>
<dbReference type="InterPro" id="IPR051058">
    <property type="entry name" value="GDSL_Est/Lipase"/>
</dbReference>
<dbReference type="GO" id="GO:0016788">
    <property type="term" value="F:hydrolase activity, acting on ester bonds"/>
    <property type="evidence" value="ECO:0007669"/>
    <property type="project" value="InterPro"/>
</dbReference>
<feature type="region of interest" description="Disordered" evidence="3">
    <location>
        <begin position="25"/>
        <end position="68"/>
    </location>
</feature>
<evidence type="ECO:0000256" key="4">
    <source>
        <dbReference type="SAM" id="SignalP"/>
    </source>
</evidence>
<evidence type="ECO:0000313" key="6">
    <source>
        <dbReference type="Proteomes" id="UP000001514"/>
    </source>
</evidence>